<dbReference type="Proteomes" id="UP000269539">
    <property type="component" value="Unassembled WGS sequence"/>
</dbReference>
<feature type="compositionally biased region" description="Acidic residues" evidence="1">
    <location>
        <begin position="1"/>
        <end position="10"/>
    </location>
</feature>
<feature type="compositionally biased region" description="Basic and acidic residues" evidence="1">
    <location>
        <begin position="451"/>
        <end position="462"/>
    </location>
</feature>
<dbReference type="EMBL" id="QWIO01001067">
    <property type="protein sequence ID" value="RMY79821.1"/>
    <property type="molecule type" value="Genomic_DNA"/>
</dbReference>
<dbReference type="AlphaFoldDB" id="A0A3M7ETG9"/>
<proteinExistence type="predicted"/>
<feature type="compositionally biased region" description="Polar residues" evidence="1">
    <location>
        <begin position="90"/>
        <end position="111"/>
    </location>
</feature>
<evidence type="ECO:0000313" key="3">
    <source>
        <dbReference type="Proteomes" id="UP000269539"/>
    </source>
</evidence>
<feature type="compositionally biased region" description="Low complexity" evidence="1">
    <location>
        <begin position="441"/>
        <end position="450"/>
    </location>
</feature>
<accession>A0A3M7ETG9</accession>
<protein>
    <submittedName>
        <fullName evidence="2">Uncharacterized protein</fullName>
    </submittedName>
</protein>
<feature type="compositionally biased region" description="Acidic residues" evidence="1">
    <location>
        <begin position="353"/>
        <end position="362"/>
    </location>
</feature>
<dbReference type="VEuPathDB" id="FungiDB:BTJ68_12573"/>
<evidence type="ECO:0000313" key="2">
    <source>
        <dbReference type="EMBL" id="RMY79821.1"/>
    </source>
</evidence>
<feature type="region of interest" description="Disordered" evidence="1">
    <location>
        <begin position="387"/>
        <end position="462"/>
    </location>
</feature>
<evidence type="ECO:0000256" key="1">
    <source>
        <dbReference type="SAM" id="MobiDB-lite"/>
    </source>
</evidence>
<reference evidence="2 3" key="1">
    <citation type="journal article" date="2018" name="BMC Genomics">
        <title>Genomic evidence for intraspecific hybridization in a clonal and extremely halotolerant yeast.</title>
        <authorList>
            <person name="Gostincar C."/>
            <person name="Stajich J.E."/>
            <person name="Zupancic J."/>
            <person name="Zalar P."/>
            <person name="Gunde-Cimerman N."/>
        </authorList>
    </citation>
    <scope>NUCLEOTIDE SEQUENCE [LARGE SCALE GENOMIC DNA]</scope>
    <source>
        <strain evidence="2 3">EXF-10513</strain>
    </source>
</reference>
<sequence length="462" mass="50399">MEDPFADDNQELPNPLGSHPPSRETEGKETVRRVPTSANRISSMPAKQPTMSKGGEPNWTSYEDVPAQQPLLSVETGRTSPIKSLEDRTVSTLSDKSQRTNSLTRTMSTRSGVLLQAAMAARSTSNSSPEQYAASEGQAHTMSSSEGGRKSPYHWQSRARSSTAGSANQAAPPSASDGDSFTTAHSTFADLQNQGEALLGGRLMADRDDPYQRAMAAHSNTRHGMHSVAFSNEPPQIAPLPARRRQGWMGSLRRALNVVSMAGERSFSMTSNGTFRAPNELDEQEPASAILPRPRTRFPIGSTPRRAASDGGALLRQKRGQKDWAEDNLFPRYRDDPDPGDWGEPLRSSMDEQQAEEDWDVEDAANNRDVQVMFTIPKSRLRVVNATDTDRLSTRSASESQVSRSGSHRSISAGAVRPQGSVRTLRAKFEGQSEKGTLPSTAEEAGATAGEETRWEEKEKDT</sequence>
<feature type="region of interest" description="Disordered" evidence="1">
    <location>
        <begin position="293"/>
        <end position="362"/>
    </location>
</feature>
<comment type="caution">
    <text evidence="2">The sequence shown here is derived from an EMBL/GenBank/DDBJ whole genome shotgun (WGS) entry which is preliminary data.</text>
</comment>
<organism evidence="2 3">
    <name type="scientific">Hortaea werneckii</name>
    <name type="common">Black yeast</name>
    <name type="synonym">Cladosporium werneckii</name>
    <dbReference type="NCBI Taxonomy" id="91943"/>
    <lineage>
        <taxon>Eukaryota</taxon>
        <taxon>Fungi</taxon>
        <taxon>Dikarya</taxon>
        <taxon>Ascomycota</taxon>
        <taxon>Pezizomycotina</taxon>
        <taxon>Dothideomycetes</taxon>
        <taxon>Dothideomycetidae</taxon>
        <taxon>Mycosphaerellales</taxon>
        <taxon>Teratosphaeriaceae</taxon>
        <taxon>Hortaea</taxon>
    </lineage>
</organism>
<gene>
    <name evidence="2" type="ORF">D0864_08932</name>
</gene>
<feature type="region of interest" description="Disordered" evidence="1">
    <location>
        <begin position="1"/>
        <end position="183"/>
    </location>
</feature>
<name>A0A3M7ETG9_HORWE</name>
<feature type="compositionally biased region" description="Polar residues" evidence="1">
    <location>
        <begin position="394"/>
        <end position="410"/>
    </location>
</feature>
<feature type="compositionally biased region" description="Basic and acidic residues" evidence="1">
    <location>
        <begin position="21"/>
        <end position="32"/>
    </location>
</feature>
<feature type="compositionally biased region" description="Polar residues" evidence="1">
    <location>
        <begin position="158"/>
        <end position="183"/>
    </location>
</feature>